<gene>
    <name evidence="4" type="ORF">GXW78_14290</name>
</gene>
<sequence>MLSRSNSPIVAAYVEATPGSAALHAQAAQRLPSGVVHDSRYTDPYPMYTERATGPRKWDVDGREIVDFYGGHGALILGHCHPDITAAAQRQLALGTHFGSCHALEVEWAGLIQEMVPCAERVRFTSSGTEATHMALRLARAFTGKPRILRFQRHFHGWHDHMAFGVDGHFDGSPTPGVLPEIAAEVLLVPPGDIAAVEQALDEHDDIAAVIIEPTGASTGAVPVSAEFLHGLRALTRQHGVVLIFDEVVTGFRVSPGGAQGALGVTPDLCTLAKIVAGGLPGGAVAGRWEILDWLDFDAAAASGREKIKHQGTYNANPVSAAAAIAALTLIRDGDVCERATAAAQALRVAFNQVLVEEGIPWSVYGEHSVLHFFTNPQGMRIDPLDFDAMAQPASVLASDPRKTMLAKLYLALVLNGIDPKGSRGLILSATHGQAEQDWAVAGWRRALRMLKAEEEVGARVAEAVR</sequence>
<dbReference type="Gene3D" id="3.40.640.10">
    <property type="entry name" value="Type I PLP-dependent aspartate aminotransferase-like (Major domain)"/>
    <property type="match status" value="1"/>
</dbReference>
<protein>
    <submittedName>
        <fullName evidence="4">Aminotransferase class III-fold pyridoxal phosphate-dependent enzyme</fullName>
    </submittedName>
</protein>
<comment type="similarity">
    <text evidence="3">Belongs to the class-III pyridoxal-phosphate-dependent aminotransferase family.</text>
</comment>
<evidence type="ECO:0000313" key="5">
    <source>
        <dbReference type="Proteomes" id="UP000698752"/>
    </source>
</evidence>
<reference evidence="5" key="1">
    <citation type="journal article" date="2021" name="Syst. Appl. Microbiol.">
        <title>Roseomonas hellenica sp. nov., isolated from roots of wild-growing Alkanna tinctoria.</title>
        <authorList>
            <person name="Rat A."/>
            <person name="Naranjo H.D."/>
            <person name="Lebbe L."/>
            <person name="Cnockaert M."/>
            <person name="Krigas N."/>
            <person name="Grigoriadou K."/>
            <person name="Maloupa E."/>
            <person name="Willems A."/>
        </authorList>
    </citation>
    <scope>NUCLEOTIDE SEQUENCE [LARGE SCALE GENOMIC DNA]</scope>
    <source>
        <strain evidence="5">LMG 31159</strain>
    </source>
</reference>
<keyword evidence="4" id="KW-0032">Aminotransferase</keyword>
<dbReference type="Pfam" id="PF00202">
    <property type="entry name" value="Aminotran_3"/>
    <property type="match status" value="1"/>
</dbReference>
<keyword evidence="5" id="KW-1185">Reference proteome</keyword>
<dbReference type="PANTHER" id="PTHR43713">
    <property type="entry name" value="GLUTAMATE-1-SEMIALDEHYDE 2,1-AMINOMUTASE"/>
    <property type="match status" value="1"/>
</dbReference>
<evidence type="ECO:0000256" key="1">
    <source>
        <dbReference type="ARBA" id="ARBA00001933"/>
    </source>
</evidence>
<evidence type="ECO:0000256" key="3">
    <source>
        <dbReference type="RuleBase" id="RU003560"/>
    </source>
</evidence>
<dbReference type="CDD" id="cd00610">
    <property type="entry name" value="OAT_like"/>
    <property type="match status" value="1"/>
</dbReference>
<dbReference type="EMBL" id="JAAEDI010000014">
    <property type="protein sequence ID" value="MBR0650838.1"/>
    <property type="molecule type" value="Genomic_DNA"/>
</dbReference>
<comment type="caution">
    <text evidence="4">The sequence shown here is derived from an EMBL/GenBank/DDBJ whole genome shotgun (WGS) entry which is preliminary data.</text>
</comment>
<dbReference type="Proteomes" id="UP000698752">
    <property type="component" value="Unassembled WGS sequence"/>
</dbReference>
<dbReference type="InterPro" id="IPR015424">
    <property type="entry name" value="PyrdxlP-dep_Trfase"/>
</dbReference>
<dbReference type="RefSeq" id="WP_211869503.1">
    <property type="nucleotide sequence ID" value="NZ_JAAEDI010000014.1"/>
</dbReference>
<dbReference type="GO" id="GO:0008483">
    <property type="term" value="F:transaminase activity"/>
    <property type="evidence" value="ECO:0007669"/>
    <property type="project" value="UniProtKB-KW"/>
</dbReference>
<dbReference type="InterPro" id="IPR005814">
    <property type="entry name" value="Aminotrans_3"/>
</dbReference>
<keyword evidence="4" id="KW-0808">Transferase</keyword>
<organism evidence="4 5">
    <name type="scientific">Neoroseomonas terrae</name>
    <dbReference type="NCBI Taxonomy" id="424799"/>
    <lineage>
        <taxon>Bacteria</taxon>
        <taxon>Pseudomonadati</taxon>
        <taxon>Pseudomonadota</taxon>
        <taxon>Alphaproteobacteria</taxon>
        <taxon>Acetobacterales</taxon>
        <taxon>Acetobacteraceae</taxon>
        <taxon>Neoroseomonas</taxon>
    </lineage>
</organism>
<evidence type="ECO:0000256" key="2">
    <source>
        <dbReference type="ARBA" id="ARBA00022898"/>
    </source>
</evidence>
<name>A0ABS5EII1_9PROT</name>
<dbReference type="InterPro" id="IPR015422">
    <property type="entry name" value="PyrdxlP-dep_Trfase_small"/>
</dbReference>
<evidence type="ECO:0000313" key="4">
    <source>
        <dbReference type="EMBL" id="MBR0650838.1"/>
    </source>
</evidence>
<keyword evidence="2 3" id="KW-0663">Pyridoxal phosphate</keyword>
<dbReference type="Gene3D" id="3.90.1150.10">
    <property type="entry name" value="Aspartate Aminotransferase, domain 1"/>
    <property type="match status" value="1"/>
</dbReference>
<dbReference type="SUPFAM" id="SSF53383">
    <property type="entry name" value="PLP-dependent transferases"/>
    <property type="match status" value="1"/>
</dbReference>
<accession>A0ABS5EII1</accession>
<comment type="cofactor">
    <cofactor evidence="1">
        <name>pyridoxal 5'-phosphate</name>
        <dbReference type="ChEBI" id="CHEBI:597326"/>
    </cofactor>
</comment>
<dbReference type="PANTHER" id="PTHR43713:SF3">
    <property type="entry name" value="GLUTAMATE-1-SEMIALDEHYDE 2,1-AMINOMUTASE 1, CHLOROPLASTIC-RELATED"/>
    <property type="match status" value="1"/>
</dbReference>
<proteinExistence type="inferred from homology"/>
<dbReference type="InterPro" id="IPR015421">
    <property type="entry name" value="PyrdxlP-dep_Trfase_major"/>
</dbReference>